<protein>
    <submittedName>
        <fullName evidence="1">Uncharacterized protein</fullName>
    </submittedName>
</protein>
<sequence length="234" mass="27566">MNQEQEALDLLQKKMKEVSDEKLDETFIGALKLNSDQKNVVNFVFWLCFMTESDLDAVLKQAWEFSSSFFPPETVQIARKMIAENLKGYAEEKTDIKEFIKTLNLKPDKNEKILDFVNKNYSTKRVFNGVEDLPYFMDKIKVYELFYGGTKRVKLLYKINDIRNDLSHNRINDLKYNEKSLFLRTTKEELIMDYFDSAFNNDESKSEFLNDLTPEQKAQIEEIVKNNPIDIKGF</sequence>
<gene>
    <name evidence="1" type="ORF">COU49_02495</name>
</gene>
<comment type="caution">
    <text evidence="1">The sequence shown here is derived from an EMBL/GenBank/DDBJ whole genome shotgun (WGS) entry which is preliminary data.</text>
</comment>
<dbReference type="EMBL" id="PFCQ01000013">
    <property type="protein sequence ID" value="PIR68191.1"/>
    <property type="molecule type" value="Genomic_DNA"/>
</dbReference>
<organism evidence="1 2">
    <name type="scientific">Candidatus Nomurabacteria bacterium CG10_big_fil_rev_8_21_14_0_10_35_16</name>
    <dbReference type="NCBI Taxonomy" id="1974731"/>
    <lineage>
        <taxon>Bacteria</taxon>
        <taxon>Candidatus Nomuraibacteriota</taxon>
    </lineage>
</organism>
<evidence type="ECO:0000313" key="1">
    <source>
        <dbReference type="EMBL" id="PIR68191.1"/>
    </source>
</evidence>
<proteinExistence type="predicted"/>
<reference evidence="2" key="1">
    <citation type="submission" date="2017-09" db="EMBL/GenBank/DDBJ databases">
        <title>Depth-based differentiation of microbial function through sediment-hosted aquifers and enrichment of novel symbionts in the deep terrestrial subsurface.</title>
        <authorList>
            <person name="Probst A.J."/>
            <person name="Ladd B."/>
            <person name="Jarett J.K."/>
            <person name="Geller-Mcgrath D.E."/>
            <person name="Sieber C.M.K."/>
            <person name="Emerson J.B."/>
            <person name="Anantharaman K."/>
            <person name="Thomas B.C."/>
            <person name="Malmstrom R."/>
            <person name="Stieglmeier M."/>
            <person name="Klingl A."/>
            <person name="Woyke T."/>
            <person name="Ryan C.M."/>
            <person name="Banfield J.F."/>
        </authorList>
    </citation>
    <scope>NUCLEOTIDE SEQUENCE [LARGE SCALE GENOMIC DNA]</scope>
</reference>
<name>A0A2H0TB22_9BACT</name>
<dbReference type="Proteomes" id="UP000230094">
    <property type="component" value="Unassembled WGS sequence"/>
</dbReference>
<dbReference type="AlphaFoldDB" id="A0A2H0TB22"/>
<evidence type="ECO:0000313" key="2">
    <source>
        <dbReference type="Proteomes" id="UP000230094"/>
    </source>
</evidence>
<accession>A0A2H0TB22</accession>